<feature type="domain" description="Endoplasmic reticulum vesicle transporter N-terminal" evidence="8">
    <location>
        <begin position="11"/>
        <end position="96"/>
    </location>
</feature>
<organism evidence="9 10">
    <name type="scientific">Jimgerdemannia flammicorona</name>
    <dbReference type="NCBI Taxonomy" id="994334"/>
    <lineage>
        <taxon>Eukaryota</taxon>
        <taxon>Fungi</taxon>
        <taxon>Fungi incertae sedis</taxon>
        <taxon>Mucoromycota</taxon>
        <taxon>Mucoromycotina</taxon>
        <taxon>Endogonomycetes</taxon>
        <taxon>Endogonales</taxon>
        <taxon>Endogonaceae</taxon>
        <taxon>Jimgerdemannia</taxon>
    </lineage>
</organism>
<dbReference type="GO" id="GO:0016020">
    <property type="term" value="C:membrane"/>
    <property type="evidence" value="ECO:0007669"/>
    <property type="project" value="UniProtKB-SubCell"/>
</dbReference>
<keyword evidence="3 6" id="KW-0812">Transmembrane</keyword>
<comment type="caution">
    <text evidence="9">The sequence shown here is derived from an EMBL/GenBank/DDBJ whole genome shotgun (WGS) entry which is preliminary data.</text>
</comment>
<dbReference type="InterPro" id="IPR012936">
    <property type="entry name" value="Erv_C"/>
</dbReference>
<evidence type="ECO:0000313" key="9">
    <source>
        <dbReference type="EMBL" id="RUS32729.1"/>
    </source>
</evidence>
<dbReference type="GO" id="GO:0005783">
    <property type="term" value="C:endoplasmic reticulum"/>
    <property type="evidence" value="ECO:0007669"/>
    <property type="project" value="TreeGrafter"/>
</dbReference>
<accession>A0A433QSH7</accession>
<sequence>MLRRISKNVAVLDAFPKVEVENQQRSDKGGMLTILLTLILLLLTLAELRDYRKLNHTYEFLVDQHIDSKIQINVDLTIAMQCNALSVNVLDVAGERLYLTQNLHIVPTSFEIGRARPLGAGRQRELNIRRILKAARMNKAPDSTTIGSGDDGACRILGSFEVNKVNGNLHITSLGHGYSGAHTEHDAINFTHRIDEFSFGPLYPSINNPLDDSVEISNTHFEAFQYFISVVPTIYIDNADNTLMTNQYSVTDYRKTFDHENSRGMIPGLFFKYEIEAISVRITEHRQTFRYFIVRLCGILGGAFVTVGFAYRALRFIIDLPKGRPAPTGAGAAYIPTSNSEKRRL</sequence>
<dbReference type="EMBL" id="RBNJ01001825">
    <property type="protein sequence ID" value="RUS32729.1"/>
    <property type="molecule type" value="Genomic_DNA"/>
</dbReference>
<evidence type="ECO:0000256" key="1">
    <source>
        <dbReference type="ARBA" id="ARBA00004141"/>
    </source>
</evidence>
<dbReference type="Proteomes" id="UP000274822">
    <property type="component" value="Unassembled WGS sequence"/>
</dbReference>
<dbReference type="InterPro" id="IPR039542">
    <property type="entry name" value="Erv_N"/>
</dbReference>
<keyword evidence="10" id="KW-1185">Reference proteome</keyword>
<evidence type="ECO:0000313" key="10">
    <source>
        <dbReference type="Proteomes" id="UP000274822"/>
    </source>
</evidence>
<evidence type="ECO:0000256" key="4">
    <source>
        <dbReference type="ARBA" id="ARBA00022989"/>
    </source>
</evidence>
<dbReference type="GO" id="GO:0006888">
    <property type="term" value="P:endoplasmic reticulum to Golgi vesicle-mediated transport"/>
    <property type="evidence" value="ECO:0007669"/>
    <property type="project" value="TreeGrafter"/>
</dbReference>
<dbReference type="Pfam" id="PF07970">
    <property type="entry name" value="COPIIcoated_ERV"/>
    <property type="match status" value="1"/>
</dbReference>
<dbReference type="GO" id="GO:0006890">
    <property type="term" value="P:retrograde vesicle-mediated transport, Golgi to endoplasmic reticulum"/>
    <property type="evidence" value="ECO:0007669"/>
    <property type="project" value="TreeGrafter"/>
</dbReference>
<dbReference type="Pfam" id="PF13850">
    <property type="entry name" value="ERGIC_N"/>
    <property type="match status" value="1"/>
</dbReference>
<reference evidence="9 10" key="1">
    <citation type="journal article" date="2018" name="New Phytol.">
        <title>Phylogenomics of Endogonaceae and evolution of mycorrhizas within Mucoromycota.</title>
        <authorList>
            <person name="Chang Y."/>
            <person name="Desiro A."/>
            <person name="Na H."/>
            <person name="Sandor L."/>
            <person name="Lipzen A."/>
            <person name="Clum A."/>
            <person name="Barry K."/>
            <person name="Grigoriev I.V."/>
            <person name="Martin F.M."/>
            <person name="Stajich J.E."/>
            <person name="Smith M.E."/>
            <person name="Bonito G."/>
            <person name="Spatafora J.W."/>
        </authorList>
    </citation>
    <scope>NUCLEOTIDE SEQUENCE [LARGE SCALE GENOMIC DNA]</scope>
    <source>
        <strain evidence="9 10">AD002</strain>
    </source>
</reference>
<evidence type="ECO:0000259" key="8">
    <source>
        <dbReference type="Pfam" id="PF13850"/>
    </source>
</evidence>
<dbReference type="PANTHER" id="PTHR10984:SF25">
    <property type="entry name" value="ENDOPLASMIC RETICULUM-GOLGI INTERMEDIATE COMPARTMENT PROTEIN 3"/>
    <property type="match status" value="1"/>
</dbReference>
<dbReference type="GO" id="GO:0030134">
    <property type="term" value="C:COPII-coated ER to Golgi transport vesicle"/>
    <property type="evidence" value="ECO:0007669"/>
    <property type="project" value="TreeGrafter"/>
</dbReference>
<feature type="transmembrane region" description="Helical" evidence="6">
    <location>
        <begin position="29"/>
        <end position="48"/>
    </location>
</feature>
<evidence type="ECO:0000256" key="5">
    <source>
        <dbReference type="ARBA" id="ARBA00023136"/>
    </source>
</evidence>
<protein>
    <recommendedName>
        <fullName evidence="11">Endoplasmic reticulum vesicle transporter-domain-containing protein</fullName>
    </recommendedName>
</protein>
<comment type="similarity">
    <text evidence="2">Belongs to the ERGIC family.</text>
</comment>
<evidence type="ECO:0000256" key="2">
    <source>
        <dbReference type="ARBA" id="ARBA00005648"/>
    </source>
</evidence>
<proteinExistence type="inferred from homology"/>
<dbReference type="InterPro" id="IPR045888">
    <property type="entry name" value="Erv"/>
</dbReference>
<comment type="subcellular location">
    <subcellularLocation>
        <location evidence="1">Membrane</location>
        <topology evidence="1">Multi-pass membrane protein</topology>
    </subcellularLocation>
</comment>
<evidence type="ECO:0000256" key="3">
    <source>
        <dbReference type="ARBA" id="ARBA00022692"/>
    </source>
</evidence>
<name>A0A433QSH7_9FUNG</name>
<gene>
    <name evidence="9" type="ORF">BC938DRAFT_474494</name>
</gene>
<dbReference type="AlphaFoldDB" id="A0A433QSH7"/>
<evidence type="ECO:0008006" key="11">
    <source>
        <dbReference type="Google" id="ProtNLM"/>
    </source>
</evidence>
<feature type="transmembrane region" description="Helical" evidence="6">
    <location>
        <begin position="291"/>
        <end position="311"/>
    </location>
</feature>
<evidence type="ECO:0000259" key="7">
    <source>
        <dbReference type="Pfam" id="PF07970"/>
    </source>
</evidence>
<evidence type="ECO:0000256" key="6">
    <source>
        <dbReference type="SAM" id="Phobius"/>
    </source>
</evidence>
<dbReference type="PANTHER" id="PTHR10984">
    <property type="entry name" value="ENDOPLASMIC RETICULUM-GOLGI INTERMEDIATE COMPARTMENT PROTEIN"/>
    <property type="match status" value="1"/>
</dbReference>
<feature type="domain" description="Endoplasmic reticulum vesicle transporter C-terminal" evidence="7">
    <location>
        <begin position="152"/>
        <end position="308"/>
    </location>
</feature>
<keyword evidence="5 6" id="KW-0472">Membrane</keyword>
<keyword evidence="4 6" id="KW-1133">Transmembrane helix</keyword>